<comment type="caution">
    <text evidence="2">The sequence shown here is derived from an EMBL/GenBank/DDBJ whole genome shotgun (WGS) entry which is preliminary data.</text>
</comment>
<feature type="transmembrane region" description="Helical" evidence="1">
    <location>
        <begin position="45"/>
        <end position="67"/>
    </location>
</feature>
<name>A0ABR1BI70_NECAM</name>
<keyword evidence="1" id="KW-0472">Membrane</keyword>
<accession>A0ABR1BI70</accession>
<gene>
    <name evidence="2" type="primary">Necator_chrI.g230</name>
    <name evidence="2" type="ORF">RB195_004109</name>
</gene>
<evidence type="ECO:0000313" key="3">
    <source>
        <dbReference type="Proteomes" id="UP001303046"/>
    </source>
</evidence>
<evidence type="ECO:0008006" key="4">
    <source>
        <dbReference type="Google" id="ProtNLM"/>
    </source>
</evidence>
<organism evidence="2 3">
    <name type="scientific">Necator americanus</name>
    <name type="common">Human hookworm</name>
    <dbReference type="NCBI Taxonomy" id="51031"/>
    <lineage>
        <taxon>Eukaryota</taxon>
        <taxon>Metazoa</taxon>
        <taxon>Ecdysozoa</taxon>
        <taxon>Nematoda</taxon>
        <taxon>Chromadorea</taxon>
        <taxon>Rhabditida</taxon>
        <taxon>Rhabditina</taxon>
        <taxon>Rhabditomorpha</taxon>
        <taxon>Strongyloidea</taxon>
        <taxon>Ancylostomatidae</taxon>
        <taxon>Bunostominae</taxon>
        <taxon>Necator</taxon>
    </lineage>
</organism>
<sequence length="368" mass="42369">MRSHSFLHLLNRSADRSALRASNCWEQSINAEAGRSAMGHEKTKFIGTAILIFIMTFCLTITLLVLFKPIETIPLPVIDRSEMMFLAAIVLHGNGGRSRTEVLNEMMTTLFPNGPSQIAEVDFEDTFNIKIQTHLQNCEVEIKRIANKCGRDPPTHTNWTTFAGFVYECIGLNRESDLFPDAESFSRLESLIRMDRNGLKMPDWFEHNKKQIYSLYERTYSFIVGVNEYHDEKLLKMKQGFLMSKIMKILWKQWEEYEKNGQIKRGKFTAFYTQDWLLLAFLHSLGCGEEALGSTIPTYNSSVIIETYVRSKKPFLKVLYKDNITIPKDVTSAVRSCTFAPCHLIEFSRCCKEYTTDDPRKICDANPT</sequence>
<dbReference type="Gene3D" id="3.40.50.1240">
    <property type="entry name" value="Phosphoglycerate mutase-like"/>
    <property type="match status" value="1"/>
</dbReference>
<keyword evidence="3" id="KW-1185">Reference proteome</keyword>
<protein>
    <recommendedName>
        <fullName evidence="4">Histidine acid phosphatase</fullName>
    </recommendedName>
</protein>
<proteinExistence type="predicted"/>
<keyword evidence="1" id="KW-1133">Transmembrane helix</keyword>
<dbReference type="InterPro" id="IPR029033">
    <property type="entry name" value="His_PPase_superfam"/>
</dbReference>
<evidence type="ECO:0000256" key="1">
    <source>
        <dbReference type="SAM" id="Phobius"/>
    </source>
</evidence>
<dbReference type="SUPFAM" id="SSF53254">
    <property type="entry name" value="Phosphoglycerate mutase-like"/>
    <property type="match status" value="1"/>
</dbReference>
<dbReference type="Proteomes" id="UP001303046">
    <property type="component" value="Unassembled WGS sequence"/>
</dbReference>
<keyword evidence="1" id="KW-0812">Transmembrane</keyword>
<dbReference type="EMBL" id="JAVFWL010000001">
    <property type="protein sequence ID" value="KAK6725590.1"/>
    <property type="molecule type" value="Genomic_DNA"/>
</dbReference>
<evidence type="ECO:0000313" key="2">
    <source>
        <dbReference type="EMBL" id="KAK6725590.1"/>
    </source>
</evidence>
<reference evidence="2 3" key="1">
    <citation type="submission" date="2023-08" db="EMBL/GenBank/DDBJ databases">
        <title>A Necator americanus chromosomal reference genome.</title>
        <authorList>
            <person name="Ilik V."/>
            <person name="Petrzelkova K.J."/>
            <person name="Pardy F."/>
            <person name="Fuh T."/>
            <person name="Niatou-Singa F.S."/>
            <person name="Gouil Q."/>
            <person name="Baker L."/>
            <person name="Ritchie M.E."/>
            <person name="Jex A.R."/>
            <person name="Gazzola D."/>
            <person name="Li H."/>
            <person name="Toshio Fujiwara R."/>
            <person name="Zhan B."/>
            <person name="Aroian R.V."/>
            <person name="Pafco B."/>
            <person name="Schwarz E.M."/>
        </authorList>
    </citation>
    <scope>NUCLEOTIDE SEQUENCE [LARGE SCALE GENOMIC DNA]</scope>
    <source>
        <strain evidence="2 3">Aroian</strain>
        <tissue evidence="2">Whole animal</tissue>
    </source>
</reference>